<dbReference type="RefSeq" id="WP_126276235.1">
    <property type="nucleotide sequence ID" value="NZ_CP034463.1"/>
</dbReference>
<organism evidence="1 2">
    <name type="scientific">Streptomyces aquilus</name>
    <dbReference type="NCBI Taxonomy" id="2548456"/>
    <lineage>
        <taxon>Bacteria</taxon>
        <taxon>Bacillati</taxon>
        <taxon>Actinomycetota</taxon>
        <taxon>Actinomycetes</taxon>
        <taxon>Kitasatosporales</taxon>
        <taxon>Streptomycetaceae</taxon>
        <taxon>Streptomyces</taxon>
    </lineage>
</organism>
<reference evidence="1 2" key="1">
    <citation type="submission" date="2018-12" db="EMBL/GenBank/DDBJ databases">
        <authorList>
            <person name="Li K."/>
        </authorList>
    </citation>
    <scope>NUCLEOTIDE SEQUENCE [LARGE SCALE GENOMIC DNA]</scope>
    <source>
        <strain evidence="2">CR22</strain>
    </source>
</reference>
<dbReference type="KEGG" id="saqu:EJC51_43980"/>
<dbReference type="Proteomes" id="UP000280197">
    <property type="component" value="Chromosome"/>
</dbReference>
<gene>
    <name evidence="1" type="ORF">EJC51_43980</name>
</gene>
<evidence type="ECO:0000313" key="2">
    <source>
        <dbReference type="Proteomes" id="UP000280197"/>
    </source>
</evidence>
<protein>
    <submittedName>
        <fullName evidence="1">Uncharacterized protein</fullName>
    </submittedName>
</protein>
<dbReference type="EMBL" id="CP034463">
    <property type="protein sequence ID" value="AZP22433.1"/>
    <property type="molecule type" value="Genomic_DNA"/>
</dbReference>
<keyword evidence="2" id="KW-1185">Reference proteome</keyword>
<evidence type="ECO:0000313" key="1">
    <source>
        <dbReference type="EMBL" id="AZP22433.1"/>
    </source>
</evidence>
<dbReference type="AlphaFoldDB" id="A0A3Q9C788"/>
<accession>A0A3Q9C788</accession>
<proteinExistence type="predicted"/>
<sequence>MFPGLDTVVAPLPEVADPDGSAFGPVSVRERAGGTVEEEYLRVLGRPEQLAAWRETRSYVVEVTA</sequence>
<name>A0A3Q9C788_9ACTN</name>